<dbReference type="InterPro" id="IPR013976">
    <property type="entry name" value="HDOD"/>
</dbReference>
<proteinExistence type="predicted"/>
<dbReference type="Pfam" id="PF08668">
    <property type="entry name" value="HDOD"/>
    <property type="match status" value="1"/>
</dbReference>
<dbReference type="InterPro" id="IPR006675">
    <property type="entry name" value="HDIG_dom"/>
</dbReference>
<dbReference type="PANTHER" id="PTHR33525">
    <property type="match status" value="1"/>
</dbReference>
<dbReference type="KEGG" id="dtp:JZK55_18300"/>
<dbReference type="InterPro" id="IPR003607">
    <property type="entry name" value="HD/PDEase_dom"/>
</dbReference>
<evidence type="ECO:0000313" key="3">
    <source>
        <dbReference type="Proteomes" id="UP000516360"/>
    </source>
</evidence>
<evidence type="ECO:0000259" key="1">
    <source>
        <dbReference type="PROSITE" id="PS51833"/>
    </source>
</evidence>
<dbReference type="SUPFAM" id="SSF109604">
    <property type="entry name" value="HD-domain/PDEase-like"/>
    <property type="match status" value="1"/>
</dbReference>
<dbReference type="PROSITE" id="PS51833">
    <property type="entry name" value="HDOD"/>
    <property type="match status" value="1"/>
</dbReference>
<reference evidence="2 3" key="1">
    <citation type="submission" date="2020-03" db="EMBL/GenBank/DDBJ databases">
        <title>Complete genome sequences of two sulfur-disproportionating bacterial strains T55J and Mzg5.</title>
        <authorList>
            <person name="Umezawa K."/>
            <person name="Kojima H."/>
            <person name="Kato Y."/>
            <person name="Fukui M."/>
        </authorList>
    </citation>
    <scope>NUCLEOTIDE SEQUENCE [LARGE SCALE GENOMIC DNA]</scope>
    <source>
        <strain evidence="2 3">T55J</strain>
    </source>
</reference>
<dbReference type="Gene3D" id="1.10.3210.10">
    <property type="entry name" value="Hypothetical protein af1432"/>
    <property type="match status" value="1"/>
</dbReference>
<dbReference type="PANTHER" id="PTHR33525:SF6">
    <property type="entry name" value="HDOD DOMAIN-CONTAINING PROTEIN"/>
    <property type="match status" value="1"/>
</dbReference>
<name>A0A7G1H2L8_9BACT</name>
<dbReference type="RefSeq" id="WP_203472068.1">
    <property type="nucleotide sequence ID" value="NZ_AP022873.1"/>
</dbReference>
<dbReference type="InterPro" id="IPR052340">
    <property type="entry name" value="RNase_Y/CdgJ"/>
</dbReference>
<organism evidence="2 3">
    <name type="scientific">Dissulfurispira thermophila</name>
    <dbReference type="NCBI Taxonomy" id="2715679"/>
    <lineage>
        <taxon>Bacteria</taxon>
        <taxon>Pseudomonadati</taxon>
        <taxon>Nitrospirota</taxon>
        <taxon>Thermodesulfovibrionia</taxon>
        <taxon>Thermodesulfovibrionales</taxon>
        <taxon>Dissulfurispiraceae</taxon>
        <taxon>Dissulfurispira</taxon>
    </lineage>
</organism>
<protein>
    <recommendedName>
        <fullName evidence="1">HDOD domain-containing protein</fullName>
    </recommendedName>
</protein>
<accession>A0A7G1H2L8</accession>
<dbReference type="Proteomes" id="UP000516360">
    <property type="component" value="Chromosome"/>
</dbReference>
<dbReference type="CDD" id="cd00077">
    <property type="entry name" value="HDc"/>
    <property type="match status" value="1"/>
</dbReference>
<keyword evidence="3" id="KW-1185">Reference proteome</keyword>
<dbReference type="AlphaFoldDB" id="A0A7G1H2L8"/>
<gene>
    <name evidence="2" type="ORF">JZK55_18300</name>
</gene>
<dbReference type="EMBL" id="AP022873">
    <property type="protein sequence ID" value="BCB96908.1"/>
    <property type="molecule type" value="Genomic_DNA"/>
</dbReference>
<feature type="domain" description="HDOD" evidence="1">
    <location>
        <begin position="19"/>
        <end position="218"/>
    </location>
</feature>
<sequence>MIQHEDIKRAEVIARDIGIPPQPDIVMSILQEINKNTPDLKKISDLIMKDASTVARLLKVANSPFFSRAKVDSVFHAIQILGIKNFYNIVLMCSLEDIINNSGLQLSNLWKHSYLTAMIAGYIAKKYKLCSEEHAYMAGLFHDCGIMLMMKKWHDYNQIVEYTLYLNPQYPAYEKFELITAYETSKYTSNHCVLGYTMAKSWKLPDIVINCLLHHHHHDISIHKKVDDRIICSLLHISELISMSFDYSSEKFFYIYSRWLEVYKNSLSELGLSESSISPLITEVSRFFA</sequence>
<dbReference type="NCBIfam" id="TIGR00277">
    <property type="entry name" value="HDIG"/>
    <property type="match status" value="1"/>
</dbReference>
<evidence type="ECO:0000313" key="2">
    <source>
        <dbReference type="EMBL" id="BCB96908.1"/>
    </source>
</evidence>